<dbReference type="Gene3D" id="1.10.10.60">
    <property type="entry name" value="Homeodomain-like"/>
    <property type="match status" value="1"/>
</dbReference>
<dbReference type="InterPro" id="IPR003593">
    <property type="entry name" value="AAA+_ATPase"/>
</dbReference>
<dbReference type="RefSeq" id="WP_382359326.1">
    <property type="nucleotide sequence ID" value="NZ_JBHLWV010000002.1"/>
</dbReference>
<feature type="domain" description="Sigma-54 factor interaction" evidence="5">
    <location>
        <begin position="420"/>
        <end position="477"/>
    </location>
</feature>
<dbReference type="SMART" id="SM00382">
    <property type="entry name" value="AAA"/>
    <property type="match status" value="1"/>
</dbReference>
<protein>
    <submittedName>
        <fullName evidence="6">Sigma-54-dependent Fis family transcriptional regulator</fullName>
    </submittedName>
</protein>
<dbReference type="InterPro" id="IPR027417">
    <property type="entry name" value="P-loop_NTPase"/>
</dbReference>
<dbReference type="SUPFAM" id="SSF52540">
    <property type="entry name" value="P-loop containing nucleoside triphosphate hydrolases"/>
    <property type="match status" value="1"/>
</dbReference>
<dbReference type="Proteomes" id="UP001589783">
    <property type="component" value="Unassembled WGS sequence"/>
</dbReference>
<evidence type="ECO:0000256" key="4">
    <source>
        <dbReference type="ARBA" id="ARBA00023163"/>
    </source>
</evidence>
<gene>
    <name evidence="6" type="ORF">ACFFJD_00555</name>
</gene>
<keyword evidence="7" id="KW-1185">Reference proteome</keyword>
<evidence type="ECO:0000259" key="5">
    <source>
        <dbReference type="PROSITE" id="PS50045"/>
    </source>
</evidence>
<dbReference type="InterPro" id="IPR002078">
    <property type="entry name" value="Sigma_54_int"/>
</dbReference>
<accession>A0ABV6H451</accession>
<dbReference type="SUPFAM" id="SSF46689">
    <property type="entry name" value="Homeodomain-like"/>
    <property type="match status" value="1"/>
</dbReference>
<dbReference type="EMBL" id="JBHLWV010000002">
    <property type="protein sequence ID" value="MFC0313349.1"/>
    <property type="molecule type" value="Genomic_DNA"/>
</dbReference>
<dbReference type="Gene3D" id="1.10.8.60">
    <property type="match status" value="1"/>
</dbReference>
<dbReference type="Gene3D" id="3.30.450.40">
    <property type="match status" value="1"/>
</dbReference>
<dbReference type="InterPro" id="IPR009057">
    <property type="entry name" value="Homeodomain-like_sf"/>
</dbReference>
<evidence type="ECO:0000256" key="2">
    <source>
        <dbReference type="ARBA" id="ARBA00022840"/>
    </source>
</evidence>
<dbReference type="Pfam" id="PF02954">
    <property type="entry name" value="HTH_8"/>
    <property type="match status" value="1"/>
</dbReference>
<keyword evidence="3" id="KW-0805">Transcription regulation</keyword>
<dbReference type="InterPro" id="IPR002197">
    <property type="entry name" value="HTH_Fis"/>
</dbReference>
<comment type="caution">
    <text evidence="6">The sequence shown here is derived from an EMBL/GenBank/DDBJ whole genome shotgun (WGS) entry which is preliminary data.</text>
</comment>
<name>A0ABV6H451_9ACTN</name>
<dbReference type="InterPro" id="IPR058031">
    <property type="entry name" value="AAA_lid_NorR"/>
</dbReference>
<dbReference type="PANTHER" id="PTHR32071">
    <property type="entry name" value="TRANSCRIPTIONAL REGULATORY PROTEIN"/>
    <property type="match status" value="1"/>
</dbReference>
<evidence type="ECO:0000313" key="7">
    <source>
        <dbReference type="Proteomes" id="UP001589783"/>
    </source>
</evidence>
<sequence length="548" mass="59417">MKDNVTDALASFTTSRASRLLHASWKRSRQYGLDPSKPMDPPTAGDVDTASRLFRAAAPVLHRIRNGIDGERLSVMLVGAQAEMLTTVNGCRQIDTVVERIGATPGAVWREDTTGTNALATPFETRSPLFVRGDEHFMEGLHGYSCYGRPIFNPLNGHLMGVLDVMSVVGAESSLMRPFIDSAIAEIEQNIQDTAGSRTHSVVRAFEDAARHPAAMVVAVSRSMVLQSSMAARALSDTDVTALQQLADGVRGTTRAECELTSGQTAQIEMESIEGSDAVLIRLRTRQRPAVPRAATPLRRRSRVQQGIDDVQAGTGSAVIVGEPGSGRTTALGEVAAGLAVRAIDGRTAAPADVEDELRALACEAFPDVLTIDNLDLLSKAARDLIENLLVCGRPRILAATSVPGDADHARLLDLFDARLDLPTLRDQRSELLSTLNEIAGPGVRYRFTPQATRVLESYSWPGNHRELATVLRSLARSRGTLIDVADLPTELRMKATTKQMTPWQQASCDAIMRAMEIYHGNKAHAADYLGISRSTLYHHIKEYGIIV</sequence>
<evidence type="ECO:0000256" key="3">
    <source>
        <dbReference type="ARBA" id="ARBA00023015"/>
    </source>
</evidence>
<keyword evidence="4" id="KW-0804">Transcription</keyword>
<dbReference type="Pfam" id="PF25601">
    <property type="entry name" value="AAA_lid_14"/>
    <property type="match status" value="1"/>
</dbReference>
<dbReference type="PRINTS" id="PR01590">
    <property type="entry name" value="HTHFIS"/>
</dbReference>
<dbReference type="InterPro" id="IPR029016">
    <property type="entry name" value="GAF-like_dom_sf"/>
</dbReference>
<keyword evidence="2" id="KW-0067">ATP-binding</keyword>
<dbReference type="PROSITE" id="PS50045">
    <property type="entry name" value="SIGMA54_INTERACT_4"/>
    <property type="match status" value="1"/>
</dbReference>
<keyword evidence="1" id="KW-0547">Nucleotide-binding</keyword>
<evidence type="ECO:0000256" key="1">
    <source>
        <dbReference type="ARBA" id="ARBA00022741"/>
    </source>
</evidence>
<organism evidence="6 7">
    <name type="scientific">Gordonia phosphorivorans</name>
    <dbReference type="NCBI Taxonomy" id="1056982"/>
    <lineage>
        <taxon>Bacteria</taxon>
        <taxon>Bacillati</taxon>
        <taxon>Actinomycetota</taxon>
        <taxon>Actinomycetes</taxon>
        <taxon>Mycobacteriales</taxon>
        <taxon>Gordoniaceae</taxon>
        <taxon>Gordonia</taxon>
    </lineage>
</organism>
<evidence type="ECO:0000313" key="6">
    <source>
        <dbReference type="EMBL" id="MFC0313349.1"/>
    </source>
</evidence>
<reference evidence="6 7" key="1">
    <citation type="submission" date="2024-09" db="EMBL/GenBank/DDBJ databases">
        <authorList>
            <person name="Sun Q."/>
            <person name="Mori K."/>
        </authorList>
    </citation>
    <scope>NUCLEOTIDE SEQUENCE [LARGE SCALE GENOMIC DNA]</scope>
    <source>
        <strain evidence="6 7">CCM 7957</strain>
    </source>
</reference>
<proteinExistence type="predicted"/>